<organism evidence="14 15">
    <name type="scientific">Saccharopolyspora oryzae</name>
    <dbReference type="NCBI Taxonomy" id="2997343"/>
    <lineage>
        <taxon>Bacteria</taxon>
        <taxon>Bacillati</taxon>
        <taxon>Actinomycetota</taxon>
        <taxon>Actinomycetes</taxon>
        <taxon>Pseudonocardiales</taxon>
        <taxon>Pseudonocardiaceae</taxon>
        <taxon>Saccharopolyspora</taxon>
    </lineage>
</organism>
<dbReference type="InterPro" id="IPR045034">
    <property type="entry name" value="O-acyltransferase_WSD1-like"/>
</dbReference>
<evidence type="ECO:0000259" key="12">
    <source>
        <dbReference type="Pfam" id="PF03007"/>
    </source>
</evidence>
<keyword evidence="5 11" id="KW-0444">Lipid biosynthesis</keyword>
<accession>A0ABT4V4Q0</accession>
<dbReference type="Pfam" id="PF03007">
    <property type="entry name" value="WS_DGAT_cat"/>
    <property type="match status" value="1"/>
</dbReference>
<dbReference type="SUPFAM" id="SSF52777">
    <property type="entry name" value="CoA-dependent acyltransferases"/>
    <property type="match status" value="1"/>
</dbReference>
<gene>
    <name evidence="14" type="ORF">OU415_25450</name>
</gene>
<dbReference type="InterPro" id="IPR009721">
    <property type="entry name" value="O-acyltransferase_WSD1_C"/>
</dbReference>
<proteinExistence type="inferred from homology"/>
<feature type="domain" description="O-acyltransferase WSD1-like N-terminal" evidence="12">
    <location>
        <begin position="6"/>
        <end position="255"/>
    </location>
</feature>
<comment type="caution">
    <text evidence="14">The sequence shown here is derived from an EMBL/GenBank/DDBJ whole genome shotgun (WGS) entry which is preliminary data.</text>
</comment>
<evidence type="ECO:0000256" key="8">
    <source>
        <dbReference type="ARBA" id="ARBA00023098"/>
    </source>
</evidence>
<dbReference type="EMBL" id="JAQGLA010000053">
    <property type="protein sequence ID" value="MDA3628803.1"/>
    <property type="molecule type" value="Genomic_DNA"/>
</dbReference>
<comment type="pathway">
    <text evidence="2">Lipid metabolism.</text>
</comment>
<evidence type="ECO:0000256" key="1">
    <source>
        <dbReference type="ARBA" id="ARBA00004771"/>
    </source>
</evidence>
<dbReference type="Pfam" id="PF06974">
    <property type="entry name" value="WS_DGAT_C"/>
    <property type="match status" value="1"/>
</dbReference>
<comment type="similarity">
    <text evidence="3 11">Belongs to the long-chain O-acyltransferase family.</text>
</comment>
<reference evidence="14 15" key="1">
    <citation type="submission" date="2022-11" db="EMBL/GenBank/DDBJ databases">
        <title>Draft genome sequence of Saccharopolyspora sp. WRP15-2 isolated from rhizosphere soils of wild rice in Thailand.</title>
        <authorList>
            <person name="Duangmal K."/>
            <person name="Kammanee S."/>
            <person name="Muangham S."/>
        </authorList>
    </citation>
    <scope>NUCLEOTIDE SEQUENCE [LARGE SCALE GENOMIC DNA]</scope>
    <source>
        <strain evidence="14 15">WRP15-2</strain>
    </source>
</reference>
<feature type="domain" description="O-acyltransferase WSD1 C-terminal" evidence="13">
    <location>
        <begin position="299"/>
        <end position="443"/>
    </location>
</feature>
<evidence type="ECO:0000256" key="11">
    <source>
        <dbReference type="RuleBase" id="RU361241"/>
    </source>
</evidence>
<dbReference type="EC" id="2.3.1.20" evidence="4 11"/>
<keyword evidence="9 11" id="KW-0012">Acyltransferase</keyword>
<dbReference type="Proteomes" id="UP001210380">
    <property type="component" value="Unassembled WGS sequence"/>
</dbReference>
<evidence type="ECO:0000313" key="15">
    <source>
        <dbReference type="Proteomes" id="UP001210380"/>
    </source>
</evidence>
<evidence type="ECO:0000256" key="4">
    <source>
        <dbReference type="ARBA" id="ARBA00013244"/>
    </source>
</evidence>
<keyword evidence="7 11" id="KW-0319">Glycerol metabolism</keyword>
<evidence type="ECO:0000313" key="14">
    <source>
        <dbReference type="EMBL" id="MDA3628803.1"/>
    </source>
</evidence>
<evidence type="ECO:0000256" key="7">
    <source>
        <dbReference type="ARBA" id="ARBA00022798"/>
    </source>
</evidence>
<dbReference type="PANTHER" id="PTHR31650">
    <property type="entry name" value="O-ACYLTRANSFERASE (WSD1-LIKE) FAMILY PROTEIN"/>
    <property type="match status" value="1"/>
</dbReference>
<keyword evidence="8 11" id="KW-0443">Lipid metabolism</keyword>
<evidence type="ECO:0000256" key="5">
    <source>
        <dbReference type="ARBA" id="ARBA00022516"/>
    </source>
</evidence>
<dbReference type="InterPro" id="IPR014292">
    <property type="entry name" value="Acyl_transf_WS/DGAT"/>
</dbReference>
<sequence>MTGAVSGLDWAFVCLEQQTAPMHLGAVAVFTPHRPMQPGKVAGLLAERAQKIPRMRLRLHRSWWPLGQAHWEEHPDFRAADHVHIHQVTAPGGRDELAALVAELYETPLDMTRPLWEIHVISGLDGDRFAVAVKLHHSLTDGCAAVETGLGLLDGFTPAPAADQAPDQPCGPLRVLPRPDWLFNALSSIDPSAMVKQTVDGLGIASDVLRNIRLPEPGSPLHARACASRRMALIPLDRSETRKIRAHHGGTTNDAALAIITGALRRWLSARGHLLDGHTVRALIPVNFRAPEHSGSDHNQLSGYLCELPVGEPDPASRVRLVRAAMDRNKATGPLRGPGAFPILAGRMPPLAHQLAAPVASQTAGLLFDTVITSVPLPDMKVTLGGAPLRELYPLAPLAAGHALSIAITPFRDTIHIGIQANRDAVTDLEKLSDALPHAVAELTDH</sequence>
<keyword evidence="15" id="KW-1185">Reference proteome</keyword>
<evidence type="ECO:0000256" key="6">
    <source>
        <dbReference type="ARBA" id="ARBA00022679"/>
    </source>
</evidence>
<evidence type="ECO:0000256" key="3">
    <source>
        <dbReference type="ARBA" id="ARBA00009587"/>
    </source>
</evidence>
<evidence type="ECO:0000256" key="9">
    <source>
        <dbReference type="ARBA" id="ARBA00023315"/>
    </source>
</evidence>
<name>A0ABT4V4Q0_9PSEU</name>
<comment type="catalytic activity">
    <reaction evidence="10 11">
        <text>an acyl-CoA + a 1,2-diacyl-sn-glycerol = a triacyl-sn-glycerol + CoA</text>
        <dbReference type="Rhea" id="RHEA:10868"/>
        <dbReference type="ChEBI" id="CHEBI:17815"/>
        <dbReference type="ChEBI" id="CHEBI:57287"/>
        <dbReference type="ChEBI" id="CHEBI:58342"/>
        <dbReference type="ChEBI" id="CHEBI:64615"/>
        <dbReference type="EC" id="2.3.1.20"/>
    </reaction>
</comment>
<dbReference type="RefSeq" id="WP_270951723.1">
    <property type="nucleotide sequence ID" value="NZ_JAQGLA010000053.1"/>
</dbReference>
<evidence type="ECO:0000256" key="10">
    <source>
        <dbReference type="ARBA" id="ARBA00048109"/>
    </source>
</evidence>
<dbReference type="PANTHER" id="PTHR31650:SF1">
    <property type="entry name" value="WAX ESTER SYNTHASE_DIACYLGLYCEROL ACYLTRANSFERASE 4-RELATED"/>
    <property type="match status" value="1"/>
</dbReference>
<comment type="pathway">
    <text evidence="1 11">Glycerolipid metabolism; triacylglycerol biosynthesis.</text>
</comment>
<evidence type="ECO:0000256" key="2">
    <source>
        <dbReference type="ARBA" id="ARBA00005189"/>
    </source>
</evidence>
<dbReference type="NCBIfam" id="TIGR02946">
    <property type="entry name" value="acyl_WS_DGAT"/>
    <property type="match status" value="1"/>
</dbReference>
<dbReference type="InterPro" id="IPR004255">
    <property type="entry name" value="O-acyltransferase_WSD1_N"/>
</dbReference>
<evidence type="ECO:0000259" key="13">
    <source>
        <dbReference type="Pfam" id="PF06974"/>
    </source>
</evidence>
<keyword evidence="6 11" id="KW-0808">Transferase</keyword>
<protein>
    <recommendedName>
        <fullName evidence="4 11">Diacylglycerol O-acyltransferase</fullName>
        <ecNumber evidence="4 11">2.3.1.20</ecNumber>
    </recommendedName>
</protein>